<dbReference type="Pfam" id="PF00667">
    <property type="entry name" value="FAD_binding_1"/>
    <property type="match status" value="1"/>
</dbReference>
<name>A0A9P8PCE1_9ASCO</name>
<dbReference type="GO" id="GO:0050660">
    <property type="term" value="F:flavin adenine dinucleotide binding"/>
    <property type="evidence" value="ECO:0007669"/>
    <property type="project" value="UniProtKB-UniRule"/>
</dbReference>
<dbReference type="GO" id="GO:0005829">
    <property type="term" value="C:cytosol"/>
    <property type="evidence" value="ECO:0007669"/>
    <property type="project" value="TreeGrafter"/>
</dbReference>
<feature type="binding site" evidence="19">
    <location>
        <begin position="600"/>
        <end position="604"/>
    </location>
    <ligand>
        <name>NADP(+)</name>
        <dbReference type="ChEBI" id="CHEBI:58349"/>
    </ligand>
</feature>
<keyword evidence="5" id="KW-0812">Transmembrane</keyword>
<dbReference type="GO" id="GO:0005741">
    <property type="term" value="C:mitochondrial outer membrane"/>
    <property type="evidence" value="ECO:0007669"/>
    <property type="project" value="UniProtKB-SubCell"/>
</dbReference>
<evidence type="ECO:0000256" key="5">
    <source>
        <dbReference type="ARBA" id="ARBA00022692"/>
    </source>
</evidence>
<keyword evidence="7 19" id="KW-0256">Endoplasmic reticulum</keyword>
<dbReference type="GO" id="GO:0003958">
    <property type="term" value="F:NADPH-hemoprotein reductase activity"/>
    <property type="evidence" value="ECO:0007669"/>
    <property type="project" value="UniProtKB-UniRule"/>
</dbReference>
<comment type="similarity">
    <text evidence="19">Belongs to the NADPH--cytochrome P450 reductase family.</text>
</comment>
<dbReference type="Gene3D" id="3.40.50.80">
    <property type="entry name" value="Nucleotide-binding domain of ferredoxin-NADP reductase (FNR) module"/>
    <property type="match status" value="1"/>
</dbReference>
<dbReference type="OrthoDB" id="1856718at2759"/>
<dbReference type="SUPFAM" id="SSF63380">
    <property type="entry name" value="Riboflavin synthase domain-like"/>
    <property type="match status" value="1"/>
</dbReference>
<keyword evidence="1 19" id="KW-1003">Cell membrane</keyword>
<feature type="binding site" evidence="19">
    <location>
        <begin position="449"/>
        <end position="451"/>
    </location>
    <ligand>
        <name>FAD</name>
        <dbReference type="ChEBI" id="CHEBI:57692"/>
    </ligand>
</feature>
<keyword evidence="10 19" id="KW-0752">Steroid biosynthesis</keyword>
<dbReference type="GO" id="GO:0005886">
    <property type="term" value="C:plasma membrane"/>
    <property type="evidence" value="ECO:0007669"/>
    <property type="project" value="UniProtKB-SubCell"/>
</dbReference>
<comment type="catalytic activity">
    <reaction evidence="19 20">
        <text>2 oxidized [cytochrome P450] + NADPH = 2 reduced [cytochrome P450] + NADP(+) + H(+)</text>
        <dbReference type="Rhea" id="RHEA:24040"/>
        <dbReference type="Rhea" id="RHEA-COMP:14627"/>
        <dbReference type="Rhea" id="RHEA-COMP:14628"/>
        <dbReference type="ChEBI" id="CHEBI:15378"/>
        <dbReference type="ChEBI" id="CHEBI:55376"/>
        <dbReference type="ChEBI" id="CHEBI:57783"/>
        <dbReference type="ChEBI" id="CHEBI:58349"/>
        <dbReference type="ChEBI" id="CHEBI:60344"/>
        <dbReference type="EC" id="1.6.2.4"/>
    </reaction>
</comment>
<evidence type="ECO:0000256" key="17">
    <source>
        <dbReference type="ARBA" id="ARBA00023166"/>
    </source>
</evidence>
<feature type="binding site" evidence="19">
    <location>
        <begin position="110"/>
        <end position="113"/>
    </location>
    <ligand>
        <name>FMN</name>
        <dbReference type="ChEBI" id="CHEBI:58210"/>
    </ligand>
</feature>
<evidence type="ECO:0000256" key="1">
    <source>
        <dbReference type="ARBA" id="ARBA00022475"/>
    </source>
</evidence>
<feature type="binding site" evidence="19">
    <location>
        <begin position="61"/>
        <end position="66"/>
    </location>
    <ligand>
        <name>FMN</name>
        <dbReference type="ChEBI" id="CHEBI:58210"/>
    </ligand>
</feature>
<evidence type="ECO:0000256" key="3">
    <source>
        <dbReference type="ARBA" id="ARBA00022630"/>
    </source>
</evidence>
<dbReference type="PANTHER" id="PTHR19384:SF17">
    <property type="entry name" value="NADPH--CYTOCHROME P450 REDUCTASE"/>
    <property type="match status" value="1"/>
</dbReference>
<dbReference type="InterPro" id="IPR017927">
    <property type="entry name" value="FAD-bd_FR_type"/>
</dbReference>
<evidence type="ECO:0000259" key="21">
    <source>
        <dbReference type="PROSITE" id="PS50902"/>
    </source>
</evidence>
<keyword evidence="3 19" id="KW-0285">Flavoprotein</keyword>
<keyword evidence="9 19" id="KW-0521">NADP</keyword>
<comment type="caution">
    <text evidence="19">Lacks conserved residue(s) required for the propagation of feature annotation.</text>
</comment>
<feature type="binding site" evidence="19">
    <location>
        <begin position="146"/>
        <end position="155"/>
    </location>
    <ligand>
        <name>FMN</name>
        <dbReference type="ChEBI" id="CHEBI:58210"/>
    </ligand>
</feature>
<dbReference type="GO" id="GO:0010181">
    <property type="term" value="F:FMN binding"/>
    <property type="evidence" value="ECO:0007669"/>
    <property type="project" value="UniProtKB-UniRule"/>
</dbReference>
<evidence type="ECO:0000256" key="12">
    <source>
        <dbReference type="ARBA" id="ARBA00023002"/>
    </source>
</evidence>
<feature type="domain" description="Flavodoxin-like" evidence="21">
    <location>
        <begin position="55"/>
        <end position="198"/>
    </location>
</feature>
<evidence type="ECO:0000313" key="24">
    <source>
        <dbReference type="Proteomes" id="UP000769528"/>
    </source>
</evidence>
<evidence type="ECO:0000256" key="19">
    <source>
        <dbReference type="HAMAP-Rule" id="MF_03212"/>
    </source>
</evidence>
<comment type="similarity">
    <text evidence="19">In the N-terminal section; belongs to the flavodoxin family.</text>
</comment>
<dbReference type="PANTHER" id="PTHR19384">
    <property type="entry name" value="NITRIC OXIDE SYNTHASE-RELATED"/>
    <property type="match status" value="1"/>
</dbReference>
<dbReference type="FunFam" id="3.40.50.80:FF:000018">
    <property type="entry name" value="NADPH--cytochrome P450 reductase"/>
    <property type="match status" value="1"/>
</dbReference>
<comment type="caution">
    <text evidence="23">The sequence shown here is derived from an EMBL/GenBank/DDBJ whole genome shotgun (WGS) entry which is preliminary data.</text>
</comment>
<dbReference type="InterPro" id="IPR003097">
    <property type="entry name" value="CysJ-like_FAD-binding"/>
</dbReference>
<dbReference type="EMBL" id="JAEUBF010001347">
    <property type="protein sequence ID" value="KAH3669105.1"/>
    <property type="molecule type" value="Genomic_DNA"/>
</dbReference>
<dbReference type="Gene3D" id="2.40.30.10">
    <property type="entry name" value="Translation factors"/>
    <property type="match status" value="1"/>
</dbReference>
<feature type="binding site" evidence="19">
    <location>
        <begin position="431"/>
        <end position="434"/>
    </location>
    <ligand>
        <name>FAD</name>
        <dbReference type="ChEBI" id="CHEBI:57692"/>
    </ligand>
</feature>
<dbReference type="PROSITE" id="PS50902">
    <property type="entry name" value="FLAVODOXIN_LIKE"/>
    <property type="match status" value="1"/>
</dbReference>
<dbReference type="InterPro" id="IPR001094">
    <property type="entry name" value="Flavdoxin-like"/>
</dbReference>
<comment type="subcellular location">
    <subcellularLocation>
        <location evidence="19">Endoplasmic reticulum membrane</location>
        <topology evidence="19">Single-pass membrane protein</topology>
        <orientation evidence="19">Cytoplasmic side</orientation>
    </subcellularLocation>
    <subcellularLocation>
        <location evidence="19">Mitochondrion outer membrane</location>
        <topology evidence="19">Single-pass membrane protein</topology>
        <orientation evidence="19">Cytoplasmic side</orientation>
    </subcellularLocation>
    <subcellularLocation>
        <location evidence="19">Cell membrane</location>
        <topology evidence="19">Single-pass membrane protein</topology>
        <orientation evidence="19">Cytoplasmic side</orientation>
    </subcellularLocation>
</comment>
<keyword evidence="11" id="KW-1133">Transmembrane helix</keyword>
<reference evidence="23" key="2">
    <citation type="submission" date="2021-01" db="EMBL/GenBank/DDBJ databases">
        <authorList>
            <person name="Schikora-Tamarit M.A."/>
        </authorList>
    </citation>
    <scope>NUCLEOTIDE SEQUENCE</scope>
    <source>
        <strain evidence="23">CBS6341</strain>
    </source>
</reference>
<organism evidence="23 24">
    <name type="scientific">Wickerhamomyces mucosus</name>
    <dbReference type="NCBI Taxonomy" id="1378264"/>
    <lineage>
        <taxon>Eukaryota</taxon>
        <taxon>Fungi</taxon>
        <taxon>Dikarya</taxon>
        <taxon>Ascomycota</taxon>
        <taxon>Saccharomycotina</taxon>
        <taxon>Saccharomycetes</taxon>
        <taxon>Phaffomycetales</taxon>
        <taxon>Wickerhamomycetaceae</taxon>
        <taxon>Wickerhamomyces</taxon>
    </lineage>
</organism>
<dbReference type="Pfam" id="PF00258">
    <property type="entry name" value="Flavodoxin_1"/>
    <property type="match status" value="1"/>
</dbReference>
<keyword evidence="16 19" id="KW-0472">Membrane</keyword>
<dbReference type="FunFam" id="2.40.30.10:FF:000100">
    <property type="entry name" value="NADPH--cytochrome P450 reductase"/>
    <property type="match status" value="1"/>
</dbReference>
<dbReference type="GO" id="GO:0050661">
    <property type="term" value="F:NADP binding"/>
    <property type="evidence" value="ECO:0007669"/>
    <property type="project" value="UniProtKB-UniRule"/>
</dbReference>
<reference evidence="23" key="1">
    <citation type="journal article" date="2021" name="Open Biol.">
        <title>Shared evolutionary footprints suggest mitochondrial oxidative damage underlies multiple complex I losses in fungi.</title>
        <authorList>
            <person name="Schikora-Tamarit M.A."/>
            <person name="Marcet-Houben M."/>
            <person name="Nosek J."/>
            <person name="Gabaldon T."/>
        </authorList>
    </citation>
    <scope>NUCLEOTIDE SEQUENCE</scope>
    <source>
        <strain evidence="23">CBS6341</strain>
    </source>
</reference>
<comment type="cofactor">
    <cofactor evidence="19">
        <name>FAD</name>
        <dbReference type="ChEBI" id="CHEBI:57692"/>
    </cofactor>
    <text evidence="19">Binds 1 FAD per monomer.</text>
</comment>
<dbReference type="GO" id="GO:0006696">
    <property type="term" value="P:ergosterol biosynthetic process"/>
    <property type="evidence" value="ECO:0007669"/>
    <property type="project" value="UniProtKB-UniRule"/>
</dbReference>
<evidence type="ECO:0000256" key="16">
    <source>
        <dbReference type="ARBA" id="ARBA00023136"/>
    </source>
</evidence>
<keyword evidence="8 19" id="KW-0274">FAD</keyword>
<sequence length="674" mass="76005">MGLDTLDYAVLVTLALAVSAYFTKGSLWAIEDNGFNVTNSSRDIVEVAKSNNKDYIVFYGSQTGTAEDYANKFAKELKAKFKLNVIVADLEDYDFENLNELNIPVSFFISTYGEGDYPDSATGFESHLETLESGDLENFKYTIFGLGNTTYEFYNAAAEKTVKALEQANATLYGEFGKGDDGAGTLDEDYLSWKESTLELLKTKLSLNEFDSEFEPSLILNRLSKSEIDNEKIFLGEPDRSYLNSSVDLSLGPFDHAHPYLAPISSSKELFNSKDRSCIHLEFDLSQTNLRYSTGDHVAVWPSNSDEKLHSFLKITNLYNDKDQIIDLKPLDSTVTIPFPTPSTVETIFRHYKEISGPVSRQILSTLKQFAPTPKAKSKAERLSKDKVAFAEEIHSEKYDLAEVLSLLSDGETWNISLEFLIESISNLQPRYYSISSSSLSDKTNIHITAVVESESFKDRKITGVTTNLLKNIQLAQNKSSTEPELHYDLVGPRNKFGPLPYKLPIHVRRSTFRLPSNSSIPVILIGPGTGVAPFRGFIRDRFKLAEQGDADKFGKMLLFYGSRSSTEDFLYEDEWKEYSKALGSSFELITAFSRETKEKIYVQHKVKERKEEILELINKGAFIYVCGDAARMAKDVNNTLVDILAEGKNISKDEAHEILRTFKTLNKYQEDVW</sequence>
<gene>
    <name evidence="23" type="ORF">WICMUC_005069</name>
</gene>
<dbReference type="InterPro" id="IPR039261">
    <property type="entry name" value="FNR_nucleotide-bd"/>
</dbReference>
<keyword evidence="24" id="KW-1185">Reference proteome</keyword>
<feature type="binding site" evidence="19">
    <location>
        <position position="276"/>
    </location>
    <ligand>
        <name>NADP(+)</name>
        <dbReference type="ChEBI" id="CHEBI:58349"/>
    </ligand>
</feature>
<feature type="binding site" evidence="19">
    <location>
        <begin position="594"/>
        <end position="595"/>
    </location>
    <ligand>
        <name>NADP(+)</name>
        <dbReference type="ChEBI" id="CHEBI:58349"/>
    </ligand>
</feature>
<feature type="domain" description="FAD-binding FR-type" evidence="22">
    <location>
        <begin position="257"/>
        <end position="500"/>
    </location>
</feature>
<feature type="binding site" evidence="19">
    <location>
        <position position="530"/>
    </location>
    <ligand>
        <name>NADP(+)</name>
        <dbReference type="ChEBI" id="CHEBI:58349"/>
    </ligand>
</feature>
<evidence type="ECO:0000256" key="18">
    <source>
        <dbReference type="ARBA" id="ARBA00023221"/>
    </source>
</evidence>
<dbReference type="InterPro" id="IPR017938">
    <property type="entry name" value="Riboflavin_synthase-like_b-brl"/>
</dbReference>
<dbReference type="PRINTS" id="PR00371">
    <property type="entry name" value="FPNCR"/>
</dbReference>
<dbReference type="PROSITE" id="PS51384">
    <property type="entry name" value="FAD_FR"/>
    <property type="match status" value="1"/>
</dbReference>
<keyword evidence="4 19" id="KW-0288">FMN</keyword>
<keyword evidence="12 19" id="KW-0560">Oxidoreductase</keyword>
<evidence type="ECO:0000256" key="6">
    <source>
        <dbReference type="ARBA" id="ARBA00022787"/>
    </source>
</evidence>
<dbReference type="Pfam" id="PF00175">
    <property type="entry name" value="NAD_binding_1"/>
    <property type="match status" value="1"/>
</dbReference>
<evidence type="ECO:0000256" key="4">
    <source>
        <dbReference type="ARBA" id="ARBA00022643"/>
    </source>
</evidence>
<evidence type="ECO:0000259" key="22">
    <source>
        <dbReference type="PROSITE" id="PS51384"/>
    </source>
</evidence>
<evidence type="ECO:0000256" key="13">
    <source>
        <dbReference type="ARBA" id="ARBA00023011"/>
    </source>
</evidence>
<dbReference type="SUPFAM" id="SSF52343">
    <property type="entry name" value="Ferredoxin reductase-like, C-terminal NADP-linked domain"/>
    <property type="match status" value="1"/>
</dbReference>
<feature type="binding site" evidence="19">
    <location>
        <position position="181"/>
    </location>
    <ligand>
        <name>FMN</name>
        <dbReference type="ChEBI" id="CHEBI:58210"/>
    </ligand>
</feature>
<dbReference type="InterPro" id="IPR029039">
    <property type="entry name" value="Flavoprotein-like_sf"/>
</dbReference>
<dbReference type="FunFam" id="3.40.50.360:FF:000036">
    <property type="entry name" value="NADPH--cytochrome P450 reductase"/>
    <property type="match status" value="1"/>
</dbReference>
<keyword evidence="15 19" id="KW-0496">Mitochondrion</keyword>
<proteinExistence type="inferred from homology"/>
<evidence type="ECO:0000256" key="2">
    <source>
        <dbReference type="ARBA" id="ARBA00022516"/>
    </source>
</evidence>
<evidence type="ECO:0000256" key="11">
    <source>
        <dbReference type="ARBA" id="ARBA00022989"/>
    </source>
</evidence>
<keyword evidence="6 19" id="KW-1000">Mitochondrion outer membrane</keyword>
<feature type="binding site" evidence="19">
    <location>
        <begin position="464"/>
        <end position="467"/>
    </location>
    <ligand>
        <name>FAD</name>
        <dbReference type="ChEBI" id="CHEBI:57692"/>
    </ligand>
</feature>
<evidence type="ECO:0000256" key="7">
    <source>
        <dbReference type="ARBA" id="ARBA00022824"/>
    </source>
</evidence>
<dbReference type="Gene3D" id="3.40.50.360">
    <property type="match status" value="1"/>
</dbReference>
<dbReference type="Gene3D" id="1.20.990.10">
    <property type="entry name" value="NADPH-cytochrome p450 Reductase, Chain A, domain 3"/>
    <property type="match status" value="1"/>
</dbReference>
<evidence type="ECO:0000256" key="15">
    <source>
        <dbReference type="ARBA" id="ARBA00023128"/>
    </source>
</evidence>
<dbReference type="EC" id="1.6.2.4" evidence="19 20"/>
<dbReference type="PRINTS" id="PR00369">
    <property type="entry name" value="FLAVODOXIN"/>
</dbReference>
<dbReference type="GO" id="GO:0005789">
    <property type="term" value="C:endoplasmic reticulum membrane"/>
    <property type="evidence" value="ECO:0007669"/>
    <property type="project" value="UniProtKB-SubCell"/>
</dbReference>
<dbReference type="InterPro" id="IPR023173">
    <property type="entry name" value="NADPH_Cyt_P450_Rdtase_alpha"/>
</dbReference>
<dbReference type="SUPFAM" id="SSF52218">
    <property type="entry name" value="Flavoproteins"/>
    <property type="match status" value="1"/>
</dbReference>
<feature type="binding site" evidence="19">
    <location>
        <position position="636"/>
    </location>
    <ligand>
        <name>NADP(+)</name>
        <dbReference type="ChEBI" id="CHEBI:58349"/>
    </ligand>
</feature>
<dbReference type="CDD" id="cd06204">
    <property type="entry name" value="CYPOR"/>
    <property type="match status" value="1"/>
</dbReference>
<dbReference type="InterPro" id="IPR023208">
    <property type="entry name" value="P450R"/>
</dbReference>
<comment type="function">
    <text evidence="19">This enzyme is required for electron transfer from NADP to cytochrome P450 in microsomes. It can also provide electron transfer to heme oxygenase and cytochrome B5. Involved in ergosterol biosynthesis.</text>
</comment>
<accession>A0A9P8PCE1</accession>
<evidence type="ECO:0000256" key="10">
    <source>
        <dbReference type="ARBA" id="ARBA00022955"/>
    </source>
</evidence>
<keyword evidence="13 19" id="KW-0756">Sterol biosynthesis</keyword>
<keyword evidence="14 19" id="KW-0443">Lipid metabolism</keyword>
<dbReference type="Proteomes" id="UP000769528">
    <property type="component" value="Unassembled WGS sequence"/>
</dbReference>
<comment type="similarity">
    <text evidence="19 20">In the C-terminal section; belongs to the flavoprotein pyridine nucleotide cytochrome reductase family.</text>
</comment>
<evidence type="ECO:0000256" key="8">
    <source>
        <dbReference type="ARBA" id="ARBA00022827"/>
    </source>
</evidence>
<evidence type="ECO:0000256" key="9">
    <source>
        <dbReference type="ARBA" id="ARBA00022857"/>
    </source>
</evidence>
<comment type="cofactor">
    <cofactor evidence="19">
        <name>FMN</name>
        <dbReference type="ChEBI" id="CHEBI:58210"/>
    </cofactor>
    <text evidence="19">Binds 1 FMN per monomer.</text>
</comment>
<evidence type="ECO:0000256" key="14">
    <source>
        <dbReference type="ARBA" id="ARBA00023098"/>
    </source>
</evidence>
<keyword evidence="18 19" id="KW-0753">Steroid metabolism</keyword>
<dbReference type="InterPro" id="IPR001433">
    <property type="entry name" value="OxRdtase_FAD/NAD-bd"/>
</dbReference>
<dbReference type="HAMAP" id="MF_03212">
    <property type="entry name" value="NCPR"/>
    <property type="match status" value="1"/>
</dbReference>
<dbReference type="PIRSF" id="PIRSF000208">
    <property type="entry name" value="P450R"/>
    <property type="match status" value="1"/>
</dbReference>
<dbReference type="AlphaFoldDB" id="A0A9P8PCE1"/>
<protein>
    <recommendedName>
        <fullName evidence="19 20">NADPH--cytochrome P450 reductase</fullName>
        <shortName evidence="19">CPR</shortName>
        <shortName evidence="19">P450R</shortName>
        <ecNumber evidence="19 20">1.6.2.4</ecNumber>
    </recommendedName>
</protein>
<evidence type="ECO:0000256" key="20">
    <source>
        <dbReference type="PIRNR" id="PIRNR000208"/>
    </source>
</evidence>
<dbReference type="InterPro" id="IPR008254">
    <property type="entry name" value="Flavodoxin/NO_synth"/>
</dbReference>
<feature type="binding site" evidence="19">
    <location>
        <position position="674"/>
    </location>
    <ligand>
        <name>FAD</name>
        <dbReference type="ChEBI" id="CHEBI:57692"/>
    </ligand>
</feature>
<evidence type="ECO:0000313" key="23">
    <source>
        <dbReference type="EMBL" id="KAH3669105.1"/>
    </source>
</evidence>
<dbReference type="InterPro" id="IPR001709">
    <property type="entry name" value="Flavoprot_Pyr_Nucl_cyt_Rdtase"/>
</dbReference>
<keyword evidence="2 19" id="KW-0444">Lipid biosynthesis</keyword>
<keyword evidence="17 19" id="KW-1207">Sterol metabolism</keyword>